<reference evidence="1 2" key="1">
    <citation type="journal article" date="2018" name="Sci. Rep.">
        <title>Genomic signatures of local adaptation to the degree of environmental predictability in rotifers.</title>
        <authorList>
            <person name="Franch-Gras L."/>
            <person name="Hahn C."/>
            <person name="Garcia-Roger E.M."/>
            <person name="Carmona M.J."/>
            <person name="Serra M."/>
            <person name="Gomez A."/>
        </authorList>
    </citation>
    <scope>NUCLEOTIDE SEQUENCE [LARGE SCALE GENOMIC DNA]</scope>
    <source>
        <strain evidence="1">HYR1</strain>
    </source>
</reference>
<evidence type="ECO:0000313" key="1">
    <source>
        <dbReference type="EMBL" id="RNA07528.1"/>
    </source>
</evidence>
<accession>A0A3M7Q988</accession>
<name>A0A3M7Q988_BRAPC</name>
<dbReference type="AlphaFoldDB" id="A0A3M7Q988"/>
<protein>
    <submittedName>
        <fullName evidence="1">Uncharacterized protein</fullName>
    </submittedName>
</protein>
<comment type="caution">
    <text evidence="1">The sequence shown here is derived from an EMBL/GenBank/DDBJ whole genome shotgun (WGS) entry which is preliminary data.</text>
</comment>
<dbReference type="EMBL" id="REGN01007007">
    <property type="protein sequence ID" value="RNA07528.1"/>
    <property type="molecule type" value="Genomic_DNA"/>
</dbReference>
<keyword evidence="2" id="KW-1185">Reference proteome</keyword>
<organism evidence="1 2">
    <name type="scientific">Brachionus plicatilis</name>
    <name type="common">Marine rotifer</name>
    <name type="synonym">Brachionus muelleri</name>
    <dbReference type="NCBI Taxonomy" id="10195"/>
    <lineage>
        <taxon>Eukaryota</taxon>
        <taxon>Metazoa</taxon>
        <taxon>Spiralia</taxon>
        <taxon>Gnathifera</taxon>
        <taxon>Rotifera</taxon>
        <taxon>Eurotatoria</taxon>
        <taxon>Monogononta</taxon>
        <taxon>Pseudotrocha</taxon>
        <taxon>Ploima</taxon>
        <taxon>Brachionidae</taxon>
        <taxon>Brachionus</taxon>
    </lineage>
</organism>
<dbReference type="Proteomes" id="UP000276133">
    <property type="component" value="Unassembled WGS sequence"/>
</dbReference>
<evidence type="ECO:0000313" key="2">
    <source>
        <dbReference type="Proteomes" id="UP000276133"/>
    </source>
</evidence>
<gene>
    <name evidence="1" type="ORF">BpHYR1_048305</name>
</gene>
<proteinExistence type="predicted"/>
<sequence>MIVLDNDSMHELKKIHDFDLNFGDLDLKLSARIKKIITSCFTPEHSAKINIQNIHKNGCQKY</sequence>